<dbReference type="PANTHER" id="PTHR43155">
    <property type="entry name" value="CYCLIC DI-GMP PHOSPHODIESTERASE PA4108-RELATED"/>
    <property type="match status" value="1"/>
</dbReference>
<feature type="compositionally biased region" description="Low complexity" evidence="1">
    <location>
        <begin position="72"/>
        <end position="84"/>
    </location>
</feature>
<dbReference type="RefSeq" id="WP_233371718.1">
    <property type="nucleotide sequence ID" value="NZ_JAJTWU010000003.1"/>
</dbReference>
<reference evidence="3 4" key="1">
    <citation type="submission" date="2021-12" db="EMBL/GenBank/DDBJ databases">
        <title>Genome seq of P8.</title>
        <authorList>
            <person name="Seo T."/>
        </authorList>
    </citation>
    <scope>NUCLEOTIDE SEQUENCE [LARGE SCALE GENOMIC DNA]</scope>
    <source>
        <strain evidence="3 4">P8</strain>
    </source>
</reference>
<organism evidence="3 4">
    <name type="scientific">Pelomonas cellulosilytica</name>
    <dbReference type="NCBI Taxonomy" id="2906762"/>
    <lineage>
        <taxon>Bacteria</taxon>
        <taxon>Pseudomonadati</taxon>
        <taxon>Pseudomonadota</taxon>
        <taxon>Betaproteobacteria</taxon>
        <taxon>Burkholderiales</taxon>
        <taxon>Sphaerotilaceae</taxon>
        <taxon>Roseateles</taxon>
    </lineage>
</organism>
<dbReference type="PROSITE" id="PS51832">
    <property type="entry name" value="HD_GYP"/>
    <property type="match status" value="1"/>
</dbReference>
<dbReference type="InterPro" id="IPR003607">
    <property type="entry name" value="HD/PDEase_dom"/>
</dbReference>
<dbReference type="SMART" id="SM00471">
    <property type="entry name" value="HDc"/>
    <property type="match status" value="1"/>
</dbReference>
<feature type="compositionally biased region" description="Pro residues" evidence="1">
    <location>
        <begin position="87"/>
        <end position="100"/>
    </location>
</feature>
<gene>
    <name evidence="3" type="ORF">LXT13_09685</name>
</gene>
<comment type="caution">
    <text evidence="3">The sequence shown here is derived from an EMBL/GenBank/DDBJ whole genome shotgun (WGS) entry which is preliminary data.</text>
</comment>
<dbReference type="Gene3D" id="1.10.3210.10">
    <property type="entry name" value="Hypothetical protein af1432"/>
    <property type="match status" value="1"/>
</dbReference>
<dbReference type="Pfam" id="PF11871">
    <property type="entry name" value="DUF3391"/>
    <property type="match status" value="1"/>
</dbReference>
<accession>A0ABS8XS61</accession>
<evidence type="ECO:0000256" key="1">
    <source>
        <dbReference type="SAM" id="MobiDB-lite"/>
    </source>
</evidence>
<keyword evidence="4" id="KW-1185">Reference proteome</keyword>
<evidence type="ECO:0000259" key="2">
    <source>
        <dbReference type="PROSITE" id="PS51832"/>
    </source>
</evidence>
<dbReference type="SUPFAM" id="SSF109604">
    <property type="entry name" value="HD-domain/PDEase-like"/>
    <property type="match status" value="1"/>
</dbReference>
<protein>
    <submittedName>
        <fullName evidence="3">HD-GYP domain-containing protein</fullName>
    </submittedName>
</protein>
<dbReference type="InterPro" id="IPR037522">
    <property type="entry name" value="HD_GYP_dom"/>
</dbReference>
<evidence type="ECO:0000313" key="4">
    <source>
        <dbReference type="Proteomes" id="UP001200741"/>
    </source>
</evidence>
<dbReference type="Proteomes" id="UP001200741">
    <property type="component" value="Unassembled WGS sequence"/>
</dbReference>
<evidence type="ECO:0000313" key="3">
    <source>
        <dbReference type="EMBL" id="MCE4554708.1"/>
    </source>
</evidence>
<dbReference type="PANTHER" id="PTHR43155:SF2">
    <property type="entry name" value="CYCLIC DI-GMP PHOSPHODIESTERASE PA4108"/>
    <property type="match status" value="1"/>
</dbReference>
<dbReference type="Pfam" id="PF13487">
    <property type="entry name" value="HD_5"/>
    <property type="match status" value="1"/>
</dbReference>
<feature type="domain" description="HD-GYP" evidence="2">
    <location>
        <begin position="154"/>
        <end position="349"/>
    </location>
</feature>
<dbReference type="CDD" id="cd00077">
    <property type="entry name" value="HDc"/>
    <property type="match status" value="1"/>
</dbReference>
<sequence>MLKKIPTADVRLGMFLQAMEGAWLSHPFWKTKFVLTDAADLAALKASGVPAVWIDISKGCDVATGEADKPSPARAPAPAELPRMPEARPPAPLPAPAPAPAVPEARVTMEAELDRASQLLNRSKVAVIKLFGEARLGKAIDSEACLPIVDEVTSSLARNPSAFVSLARLKDKDDYTYLHSVAVCGLMVALGRHLGLSDAQVREAGLAGLLHDVGKMMMPLEVLNKPGALTDDEFAVMRTHPERGWEMLKTGTNVPDVALDVCLHHHEKMDGSGYPHKLAGEGISLVARMGAVCDVYDAITSTRPYKNAWDPAGSLQRMSQWKGHFDPVVFQAFVKSVGIYPTGTLVRLQSGRLAVVVDQNGGSLVSPRVKVFYSTKSNLPIPVQVVDLAAGTSDRIVGREPPENWGFTHLEELWNPNSKR</sequence>
<dbReference type="InterPro" id="IPR021812">
    <property type="entry name" value="DUF3391"/>
</dbReference>
<proteinExistence type="predicted"/>
<feature type="region of interest" description="Disordered" evidence="1">
    <location>
        <begin position="64"/>
        <end position="100"/>
    </location>
</feature>
<dbReference type="EMBL" id="JAJTWU010000003">
    <property type="protein sequence ID" value="MCE4554708.1"/>
    <property type="molecule type" value="Genomic_DNA"/>
</dbReference>
<name>A0ABS8XS61_9BURK</name>